<sequence length="309" mass="36913">MDAEKINKEYEQELLLLQLNGMMKLHEEDRKHQEELRRNKQNHHYEMVRLRGKESEEQHKVQEFERKRVEESRRHESEMMDIERINLKEEEKLRDEKMKLFKENLKKEDESFRSEANQLQILFNESLMVHANLDKIEEIKTMKKIVLEVDTKWSDVKKSYELTEEVYFLTGEKLEPEDKEYLLQDIESLLAKKLSLEKHLCLVNKGLGKWKSIADEKCYEDVKRELEKLQTAMKNFEKAILNLRKTIVCLKMFFFQKNIYIVLQKLNNPIEGALLPEINSIISSSDATVKNLTINPMLMKTSFQEMLGN</sequence>
<evidence type="ECO:0000313" key="3">
    <source>
        <dbReference type="Proteomes" id="UP000008549"/>
    </source>
</evidence>
<gene>
    <name evidence="2 4" type="ORF">CBG05827</name>
    <name evidence="2" type="ORF">CBG_05827</name>
</gene>
<dbReference type="InParanoid" id="A8X1J3"/>
<dbReference type="OMA" id="MDINEMI"/>
<organism evidence="2 3">
    <name type="scientific">Caenorhabditis briggsae</name>
    <dbReference type="NCBI Taxonomy" id="6238"/>
    <lineage>
        <taxon>Eukaryota</taxon>
        <taxon>Metazoa</taxon>
        <taxon>Ecdysozoa</taxon>
        <taxon>Nematoda</taxon>
        <taxon>Chromadorea</taxon>
        <taxon>Rhabditida</taxon>
        <taxon>Rhabditina</taxon>
        <taxon>Rhabditomorpha</taxon>
        <taxon>Rhabditoidea</taxon>
        <taxon>Rhabditidae</taxon>
        <taxon>Peloderinae</taxon>
        <taxon>Caenorhabditis</taxon>
    </lineage>
</organism>
<dbReference type="EMBL" id="HE600909">
    <property type="protein sequence ID" value="CAP26503.2"/>
    <property type="molecule type" value="Genomic_DNA"/>
</dbReference>
<dbReference type="WormBase" id="CBG05827">
    <property type="protein sequence ID" value="CBP44537"/>
    <property type="gene ID" value="WBGene00028205"/>
</dbReference>
<dbReference type="CTD" id="8575127"/>
<protein>
    <submittedName>
        <fullName evidence="2">Protein CBG05827</fullName>
    </submittedName>
</protein>
<reference evidence="2 3" key="1">
    <citation type="journal article" date="2003" name="PLoS Biol.">
        <title>The genome sequence of Caenorhabditis briggsae: a platform for comparative genomics.</title>
        <authorList>
            <person name="Stein L.D."/>
            <person name="Bao Z."/>
            <person name="Blasiar D."/>
            <person name="Blumenthal T."/>
            <person name="Brent M.R."/>
            <person name="Chen N."/>
            <person name="Chinwalla A."/>
            <person name="Clarke L."/>
            <person name="Clee C."/>
            <person name="Coghlan A."/>
            <person name="Coulson A."/>
            <person name="D'Eustachio P."/>
            <person name="Fitch D.H."/>
            <person name="Fulton L.A."/>
            <person name="Fulton R.E."/>
            <person name="Griffiths-Jones S."/>
            <person name="Harris T.W."/>
            <person name="Hillier L.W."/>
            <person name="Kamath R."/>
            <person name="Kuwabara P.E."/>
            <person name="Mardis E.R."/>
            <person name="Marra M.A."/>
            <person name="Miner T.L."/>
            <person name="Minx P."/>
            <person name="Mullikin J.C."/>
            <person name="Plumb R.W."/>
            <person name="Rogers J."/>
            <person name="Schein J.E."/>
            <person name="Sohrmann M."/>
            <person name="Spieth J."/>
            <person name="Stajich J.E."/>
            <person name="Wei C."/>
            <person name="Willey D."/>
            <person name="Wilson R.K."/>
            <person name="Durbin R."/>
            <person name="Waterston R.H."/>
        </authorList>
    </citation>
    <scope>NUCLEOTIDE SEQUENCE [LARGE SCALE GENOMIC DNA]</scope>
    <source>
        <strain evidence="2 3">AF16</strain>
    </source>
</reference>
<feature type="coiled-coil region" evidence="1">
    <location>
        <begin position="219"/>
        <end position="246"/>
    </location>
</feature>
<dbReference type="RefSeq" id="XP_045093142.1">
    <property type="nucleotide sequence ID" value="XM_045235538.1"/>
</dbReference>
<evidence type="ECO:0000256" key="1">
    <source>
        <dbReference type="SAM" id="Coils"/>
    </source>
</evidence>
<reference evidence="2 3" key="2">
    <citation type="journal article" date="2011" name="PLoS Genet.">
        <title>Caenorhabditis briggsae recombinant inbred line genotypes reveal inter-strain incompatibility and the evolution of recombination.</title>
        <authorList>
            <person name="Ross J.A."/>
            <person name="Koboldt D.C."/>
            <person name="Staisch J.E."/>
            <person name="Chamberlin H.M."/>
            <person name="Gupta B.P."/>
            <person name="Miller R.D."/>
            <person name="Baird S.E."/>
            <person name="Haag E.S."/>
        </authorList>
    </citation>
    <scope>NUCLEOTIDE SEQUENCE [LARGE SCALE GENOMIC DNA]</scope>
    <source>
        <strain evidence="2 3">AF16</strain>
    </source>
</reference>
<evidence type="ECO:0000313" key="2">
    <source>
        <dbReference type="EMBL" id="CAP26503.2"/>
    </source>
</evidence>
<proteinExistence type="predicted"/>
<accession>A8X1J3</accession>
<name>A8X1J3_CAEBR</name>
<evidence type="ECO:0000313" key="4">
    <source>
        <dbReference type="WormBase" id="CBG05827"/>
    </source>
</evidence>
<feature type="coiled-coil region" evidence="1">
    <location>
        <begin position="90"/>
        <end position="122"/>
    </location>
</feature>
<dbReference type="Proteomes" id="UP000008549">
    <property type="component" value="Unassembled WGS sequence"/>
</dbReference>
<keyword evidence="1" id="KW-0175">Coiled coil</keyword>
<dbReference type="eggNOG" id="ENOG502TKDA">
    <property type="taxonomic scope" value="Eukaryota"/>
</dbReference>
<dbReference type="HOGENOM" id="CLU_900889_0_0_1"/>
<dbReference type="GeneID" id="8575127"/>
<dbReference type="KEGG" id="cbr:CBG_05827"/>
<keyword evidence="3" id="KW-1185">Reference proteome</keyword>
<dbReference type="AlphaFoldDB" id="A8X1J3"/>